<dbReference type="Proteomes" id="UP000625711">
    <property type="component" value="Unassembled WGS sequence"/>
</dbReference>
<evidence type="ECO:0000313" key="2">
    <source>
        <dbReference type="Proteomes" id="UP000625711"/>
    </source>
</evidence>
<organism evidence="1 2">
    <name type="scientific">Rhynchophorus ferrugineus</name>
    <name type="common">Red palm weevil</name>
    <name type="synonym">Curculio ferrugineus</name>
    <dbReference type="NCBI Taxonomy" id="354439"/>
    <lineage>
        <taxon>Eukaryota</taxon>
        <taxon>Metazoa</taxon>
        <taxon>Ecdysozoa</taxon>
        <taxon>Arthropoda</taxon>
        <taxon>Hexapoda</taxon>
        <taxon>Insecta</taxon>
        <taxon>Pterygota</taxon>
        <taxon>Neoptera</taxon>
        <taxon>Endopterygota</taxon>
        <taxon>Coleoptera</taxon>
        <taxon>Polyphaga</taxon>
        <taxon>Cucujiformia</taxon>
        <taxon>Curculionidae</taxon>
        <taxon>Dryophthorinae</taxon>
        <taxon>Rhynchophorus</taxon>
    </lineage>
</organism>
<proteinExistence type="predicted"/>
<sequence length="73" mass="8316">MLGMELNSQPRLSSSSRLRTFLEEGSVSVTKPVRSVRRKGRIFVLSFGTFLFCFEKLTESYKFTSNIGNIYIG</sequence>
<reference evidence="1" key="1">
    <citation type="submission" date="2020-08" db="EMBL/GenBank/DDBJ databases">
        <title>Genome sequencing and assembly of the red palm weevil Rhynchophorus ferrugineus.</title>
        <authorList>
            <person name="Dias G.B."/>
            <person name="Bergman C.M."/>
            <person name="Manee M."/>
        </authorList>
    </citation>
    <scope>NUCLEOTIDE SEQUENCE</scope>
    <source>
        <strain evidence="1">AA-2017</strain>
        <tissue evidence="1">Whole larva</tissue>
    </source>
</reference>
<keyword evidence="2" id="KW-1185">Reference proteome</keyword>
<comment type="caution">
    <text evidence="1">The sequence shown here is derived from an EMBL/GenBank/DDBJ whole genome shotgun (WGS) entry which is preliminary data.</text>
</comment>
<accession>A0A834ISB0</accession>
<dbReference type="AlphaFoldDB" id="A0A834ISB0"/>
<name>A0A834ISB0_RHYFE</name>
<gene>
    <name evidence="1" type="ORF">GWI33_022628</name>
</gene>
<protein>
    <submittedName>
        <fullName evidence="1">Uncharacterized protein</fullName>
    </submittedName>
</protein>
<evidence type="ECO:0000313" key="1">
    <source>
        <dbReference type="EMBL" id="KAF7284002.1"/>
    </source>
</evidence>
<dbReference type="EMBL" id="JAACXV010000084">
    <property type="protein sequence ID" value="KAF7284002.1"/>
    <property type="molecule type" value="Genomic_DNA"/>
</dbReference>